<evidence type="ECO:0000313" key="3">
    <source>
        <dbReference type="EMBL" id="CRZ04847.1"/>
    </source>
</evidence>
<feature type="compositionally biased region" description="Low complexity" evidence="2">
    <location>
        <begin position="110"/>
        <end position="134"/>
    </location>
</feature>
<feature type="coiled-coil region" evidence="1">
    <location>
        <begin position="174"/>
        <end position="222"/>
    </location>
</feature>
<feature type="compositionally biased region" description="Low complexity" evidence="2">
    <location>
        <begin position="250"/>
        <end position="263"/>
    </location>
</feature>
<protein>
    <submittedName>
        <fullName evidence="3">Uncharacterized protein</fullName>
    </submittedName>
</protein>
<name>A0A0H5QT32_9EUKA</name>
<evidence type="ECO:0000256" key="2">
    <source>
        <dbReference type="SAM" id="MobiDB-lite"/>
    </source>
</evidence>
<feature type="non-terminal residue" evidence="3">
    <location>
        <position position="297"/>
    </location>
</feature>
<reference evidence="3" key="1">
    <citation type="submission" date="2015-04" db="EMBL/GenBank/DDBJ databases">
        <title>The genome sequence of the plant pathogenic Rhizarian Plasmodiophora brassicae reveals insights in its biotrophic life cycle and the origin of chitin synthesis.</title>
        <authorList>
            <person name="Schwelm A."/>
            <person name="Fogelqvist J."/>
            <person name="Knaust A."/>
            <person name="Julke S."/>
            <person name="Lilja T."/>
            <person name="Dhandapani V."/>
            <person name="Bonilla-Rosso G."/>
            <person name="Karlsson M."/>
            <person name="Shevchenko A."/>
            <person name="Choi S.R."/>
            <person name="Kim H.G."/>
            <person name="Park J.Y."/>
            <person name="Lim Y.P."/>
            <person name="Ludwig-Muller J."/>
            <person name="Dixelius C."/>
        </authorList>
    </citation>
    <scope>NUCLEOTIDE SEQUENCE</scope>
    <source>
        <tissue evidence="3">Potato root galls</tissue>
    </source>
</reference>
<keyword evidence="1" id="KW-0175">Coiled coil</keyword>
<feature type="region of interest" description="Disordered" evidence="2">
    <location>
        <begin position="237"/>
        <end position="263"/>
    </location>
</feature>
<proteinExistence type="predicted"/>
<sequence>MDAAREERLRAMQLADKPNPASMQAVRETLNKYKSGIRCPKCGATGSLQPQKDGDDIVLRCTAAPMGVPCRKKLGERQSLQLARTAGNKKAIDAIIAARHDVDQGEKSQTRSPTVTQVPVQVPEVDPNPSAGDDAASDDDESLSDPAKLVAMVQAIRSYTDYNTKYLSNLVSDLVIFADRLKSLESEREERQQESRTVSQSLDAIMAKLETLEDGLAAIKEKSRLGESNTYSSMVQRSPAFHGSAPPTAPTTAGPGPAMLAPTPAAIARPPAAQMSNDDAMGLAASMRTGKRGSFQT</sequence>
<feature type="region of interest" description="Disordered" evidence="2">
    <location>
        <begin position="101"/>
        <end position="144"/>
    </location>
</feature>
<dbReference type="EMBL" id="HACM01004405">
    <property type="protein sequence ID" value="CRZ04847.1"/>
    <property type="molecule type" value="Transcribed_RNA"/>
</dbReference>
<organism evidence="3">
    <name type="scientific">Spongospora subterranea</name>
    <dbReference type="NCBI Taxonomy" id="70186"/>
    <lineage>
        <taxon>Eukaryota</taxon>
        <taxon>Sar</taxon>
        <taxon>Rhizaria</taxon>
        <taxon>Endomyxa</taxon>
        <taxon>Phytomyxea</taxon>
        <taxon>Plasmodiophorida</taxon>
        <taxon>Plasmodiophoridae</taxon>
        <taxon>Spongospora</taxon>
    </lineage>
</organism>
<evidence type="ECO:0000256" key="1">
    <source>
        <dbReference type="SAM" id="Coils"/>
    </source>
</evidence>
<dbReference type="AlphaFoldDB" id="A0A0H5QT32"/>
<accession>A0A0H5QT32</accession>